<feature type="transmembrane region" description="Helical" evidence="1">
    <location>
        <begin position="58"/>
        <end position="84"/>
    </location>
</feature>
<dbReference type="PANTHER" id="PTHR40465">
    <property type="entry name" value="CHROMOSOME 1, WHOLE GENOME SHOTGUN SEQUENCE"/>
    <property type="match status" value="1"/>
</dbReference>
<dbReference type="Pfam" id="PF20152">
    <property type="entry name" value="DUF6534"/>
    <property type="match status" value="1"/>
</dbReference>
<keyword evidence="1" id="KW-1133">Transmembrane helix</keyword>
<evidence type="ECO:0000313" key="3">
    <source>
        <dbReference type="EMBL" id="KAJ8483380.1"/>
    </source>
</evidence>
<feature type="transmembrane region" description="Helical" evidence="1">
    <location>
        <begin position="104"/>
        <end position="122"/>
    </location>
</feature>
<dbReference type="Proteomes" id="UP001215151">
    <property type="component" value="Unassembled WGS sequence"/>
</dbReference>
<proteinExistence type="predicted"/>
<feature type="domain" description="DUF6534" evidence="2">
    <location>
        <begin position="195"/>
        <end position="267"/>
    </location>
</feature>
<keyword evidence="1" id="KW-0812">Transmembrane</keyword>
<protein>
    <recommendedName>
        <fullName evidence="2">DUF6534 domain-containing protein</fullName>
    </recommendedName>
</protein>
<keyword evidence="1" id="KW-0472">Membrane</keyword>
<gene>
    <name evidence="3" type="ORF">ONZ51_g4762</name>
</gene>
<dbReference type="AlphaFoldDB" id="A0AAD7TVI9"/>
<feature type="transmembrane region" description="Helical" evidence="1">
    <location>
        <begin position="158"/>
        <end position="175"/>
    </location>
</feature>
<reference evidence="3" key="1">
    <citation type="submission" date="2022-11" db="EMBL/GenBank/DDBJ databases">
        <title>Genome Sequence of Cubamyces cubensis.</title>
        <authorList>
            <person name="Buettner E."/>
        </authorList>
    </citation>
    <scope>NUCLEOTIDE SEQUENCE</scope>
    <source>
        <strain evidence="3">MPL-01</strain>
    </source>
</reference>
<feature type="transmembrane region" description="Helical" evidence="1">
    <location>
        <begin position="20"/>
        <end position="46"/>
    </location>
</feature>
<feature type="transmembrane region" description="Helical" evidence="1">
    <location>
        <begin position="187"/>
        <end position="210"/>
    </location>
</feature>
<evidence type="ECO:0000256" key="1">
    <source>
        <dbReference type="SAM" id="Phobius"/>
    </source>
</evidence>
<accession>A0AAD7TVI9</accession>
<comment type="caution">
    <text evidence="3">The sequence shown here is derived from an EMBL/GenBank/DDBJ whole genome shotgun (WGS) entry which is preliminary data.</text>
</comment>
<name>A0AAD7TVI9_9APHY</name>
<dbReference type="InterPro" id="IPR045339">
    <property type="entry name" value="DUF6534"/>
</dbReference>
<evidence type="ECO:0000259" key="2">
    <source>
        <dbReference type="Pfam" id="PF20152"/>
    </source>
</evidence>
<sequence length="423" mass="47538">MPIGPPTSDAPPTGQELGGTYGAMLISTIIAAALYGVSVLQALYYYDKFPEDHWAMKAAVALIWALDTTSIVLDSHAVYYYLIANFNNPPALLTEVWSIQVEEIITFSAVLIAQIFFIQRIYQLRPYLWYIPLCQQSPPMVRPVVVTRLDVLVDEKTTVALIIVIQIQIFQNNLWDAVPTPQFNDPIIANWVTGLIVDVSIAAVLCWYLWSEKSYIRKKTHRMINKIMIFSVNRGAFAAGTQLLTFVAKFVAPQKFVWLAFHNVLCKGPSPNAPNTLHPANLHLTLLRMRHRHSIHKLDARDVSPSALCPCPHVSTAHDENNDKHRLNSRVALRSMLMDTEQDATDLTLPSIRPNRFSDKARPRTRNHQVALQSLQFAPGRTSEIYPRSADKDSEEFGELESDYVTVSDVGAVKASTSQTSRN</sequence>
<keyword evidence="4" id="KW-1185">Reference proteome</keyword>
<dbReference type="PANTHER" id="PTHR40465:SF1">
    <property type="entry name" value="DUF6534 DOMAIN-CONTAINING PROTEIN"/>
    <property type="match status" value="1"/>
</dbReference>
<dbReference type="EMBL" id="JAPEVG010000095">
    <property type="protein sequence ID" value="KAJ8483380.1"/>
    <property type="molecule type" value="Genomic_DNA"/>
</dbReference>
<evidence type="ECO:0000313" key="4">
    <source>
        <dbReference type="Proteomes" id="UP001215151"/>
    </source>
</evidence>
<feature type="transmembrane region" description="Helical" evidence="1">
    <location>
        <begin position="231"/>
        <end position="252"/>
    </location>
</feature>
<organism evidence="3 4">
    <name type="scientific">Trametes cubensis</name>
    <dbReference type="NCBI Taxonomy" id="1111947"/>
    <lineage>
        <taxon>Eukaryota</taxon>
        <taxon>Fungi</taxon>
        <taxon>Dikarya</taxon>
        <taxon>Basidiomycota</taxon>
        <taxon>Agaricomycotina</taxon>
        <taxon>Agaricomycetes</taxon>
        <taxon>Polyporales</taxon>
        <taxon>Polyporaceae</taxon>
        <taxon>Trametes</taxon>
    </lineage>
</organism>